<reference evidence="9 10" key="1">
    <citation type="submission" date="2021-08" db="EMBL/GenBank/DDBJ databases">
        <title>Draft genome sequence of Spirulina subsalsa with high tolerance to salinity and hype-accumulation of phycocyanin.</title>
        <authorList>
            <person name="Pei H."/>
            <person name="Jiang L."/>
        </authorList>
    </citation>
    <scope>NUCLEOTIDE SEQUENCE [LARGE SCALE GENOMIC DNA]</scope>
    <source>
        <strain evidence="9 10">FACHB-351</strain>
    </source>
</reference>
<comment type="caution">
    <text evidence="9">The sequence shown here is derived from an EMBL/GenBank/DDBJ whole genome shotgun (WGS) entry which is preliminary data.</text>
</comment>
<proteinExistence type="predicted"/>
<sequence length="479" mass="55234">MPLTFHLNIWIDESFSLHATDSNLATAIHEAISFGARPPAYFILLFLWRQLHSSIFFARLLSILLGVIVIALIPQLSKQYLPKLNPYWLTLLAAFNPYFIWAVLEIREYPLILLWSALLLVTFFKGYLTDHQPRLNQIVYGFVAILSLYTYYYLAFILVSHGLILLLQRKWRKVRAFALCMFINALLFIPYLAILKSQLSVAESRKSSLEITFSSLLDSVKYLTRMGVSLAFRKEIISQDYANHWLSYLIIGIGLIAILILKRHLLTPISWSIILLNLGLFGIFIAVINLLGKHTVLPRHLILLFLPILLMTGLLIYLISQSVKTNQRQYLALALVSLILVLNLTSTYIIYQPMAKEGDQKRVSHYLKQNAQPSEEIFVFSNCYNLALSYYDHGSNKLHPLPAELDFSRPSLEQQTLSPEETQKLLNNLSQYQSIWWVKADFCDLNLTCSQIDDFLTQNYVLKQQQDFYKADVSLLEKN</sequence>
<feature type="transmembrane region" description="Helical" evidence="8">
    <location>
        <begin position="330"/>
        <end position="351"/>
    </location>
</feature>
<organism evidence="9 10">
    <name type="scientific">Spirulina subsalsa FACHB-351</name>
    <dbReference type="NCBI Taxonomy" id="234711"/>
    <lineage>
        <taxon>Bacteria</taxon>
        <taxon>Bacillati</taxon>
        <taxon>Cyanobacteriota</taxon>
        <taxon>Cyanophyceae</taxon>
        <taxon>Spirulinales</taxon>
        <taxon>Spirulinaceae</taxon>
        <taxon>Spirulina</taxon>
    </lineage>
</organism>
<evidence type="ECO:0000256" key="5">
    <source>
        <dbReference type="ARBA" id="ARBA00022692"/>
    </source>
</evidence>
<keyword evidence="10" id="KW-1185">Reference proteome</keyword>
<protein>
    <submittedName>
        <fullName evidence="9">Glycosyltransferase family 39 protein</fullName>
        <ecNumber evidence="9">2.4.-.-</ecNumber>
    </submittedName>
</protein>
<keyword evidence="5 8" id="KW-0812">Transmembrane</keyword>
<evidence type="ECO:0000256" key="2">
    <source>
        <dbReference type="ARBA" id="ARBA00022475"/>
    </source>
</evidence>
<feature type="transmembrane region" description="Helical" evidence="8">
    <location>
        <begin position="140"/>
        <end position="167"/>
    </location>
</feature>
<feature type="transmembrane region" description="Helical" evidence="8">
    <location>
        <begin position="174"/>
        <end position="194"/>
    </location>
</feature>
<keyword evidence="2" id="KW-1003">Cell membrane</keyword>
<keyword evidence="6 8" id="KW-1133">Transmembrane helix</keyword>
<gene>
    <name evidence="9" type="ORF">K4A83_06670</name>
</gene>
<keyword evidence="7 8" id="KW-0472">Membrane</keyword>
<evidence type="ECO:0000313" key="9">
    <source>
        <dbReference type="EMBL" id="MCW6035955.1"/>
    </source>
</evidence>
<dbReference type="EC" id="2.4.-.-" evidence="9"/>
<evidence type="ECO:0000256" key="3">
    <source>
        <dbReference type="ARBA" id="ARBA00022676"/>
    </source>
</evidence>
<evidence type="ECO:0000256" key="7">
    <source>
        <dbReference type="ARBA" id="ARBA00023136"/>
    </source>
</evidence>
<feature type="transmembrane region" description="Helical" evidence="8">
    <location>
        <begin position="273"/>
        <end position="291"/>
    </location>
</feature>
<dbReference type="EMBL" id="JAIHOM010000024">
    <property type="protein sequence ID" value="MCW6035955.1"/>
    <property type="molecule type" value="Genomic_DNA"/>
</dbReference>
<evidence type="ECO:0000313" key="10">
    <source>
        <dbReference type="Proteomes" id="UP001526426"/>
    </source>
</evidence>
<name>A0ABT3L3A5_9CYAN</name>
<keyword evidence="3 9" id="KW-0328">Glycosyltransferase</keyword>
<dbReference type="GO" id="GO:0016757">
    <property type="term" value="F:glycosyltransferase activity"/>
    <property type="evidence" value="ECO:0007669"/>
    <property type="project" value="UniProtKB-KW"/>
</dbReference>
<evidence type="ECO:0000256" key="1">
    <source>
        <dbReference type="ARBA" id="ARBA00004651"/>
    </source>
</evidence>
<feature type="transmembrane region" description="Helical" evidence="8">
    <location>
        <begin position="111"/>
        <end position="128"/>
    </location>
</feature>
<feature type="transmembrane region" description="Helical" evidence="8">
    <location>
        <begin position="297"/>
        <end position="318"/>
    </location>
</feature>
<keyword evidence="4 9" id="KW-0808">Transferase</keyword>
<dbReference type="InterPro" id="IPR050297">
    <property type="entry name" value="LipidA_mod_glycosyltrf_83"/>
</dbReference>
<comment type="subcellular location">
    <subcellularLocation>
        <location evidence="1">Cell membrane</location>
        <topology evidence="1">Multi-pass membrane protein</topology>
    </subcellularLocation>
</comment>
<feature type="transmembrane region" description="Helical" evidence="8">
    <location>
        <begin position="245"/>
        <end position="261"/>
    </location>
</feature>
<evidence type="ECO:0000256" key="4">
    <source>
        <dbReference type="ARBA" id="ARBA00022679"/>
    </source>
</evidence>
<feature type="transmembrane region" description="Helical" evidence="8">
    <location>
        <begin position="86"/>
        <end position="104"/>
    </location>
</feature>
<evidence type="ECO:0000256" key="8">
    <source>
        <dbReference type="SAM" id="Phobius"/>
    </source>
</evidence>
<dbReference type="PANTHER" id="PTHR33908">
    <property type="entry name" value="MANNOSYLTRANSFERASE YKCB-RELATED"/>
    <property type="match status" value="1"/>
</dbReference>
<dbReference type="PANTHER" id="PTHR33908:SF11">
    <property type="entry name" value="MEMBRANE PROTEIN"/>
    <property type="match status" value="1"/>
</dbReference>
<evidence type="ECO:0000256" key="6">
    <source>
        <dbReference type="ARBA" id="ARBA00022989"/>
    </source>
</evidence>
<accession>A0ABT3L3A5</accession>
<feature type="transmembrane region" description="Helical" evidence="8">
    <location>
        <begin position="56"/>
        <end position="74"/>
    </location>
</feature>
<dbReference type="Proteomes" id="UP001526426">
    <property type="component" value="Unassembled WGS sequence"/>
</dbReference>
<dbReference type="RefSeq" id="WP_265263684.1">
    <property type="nucleotide sequence ID" value="NZ_JAIHOM010000024.1"/>
</dbReference>